<feature type="region of interest" description="Disordered" evidence="7">
    <location>
        <begin position="701"/>
        <end position="733"/>
    </location>
</feature>
<organism evidence="11">
    <name type="scientific">uncultured organism</name>
    <dbReference type="NCBI Taxonomy" id="155900"/>
    <lineage>
        <taxon>unclassified sequences</taxon>
        <taxon>environmental samples</taxon>
    </lineage>
</organism>
<name>A0A5B8RA98_9ZZZZ</name>
<evidence type="ECO:0000256" key="3">
    <source>
        <dbReference type="ARBA" id="ARBA00022505"/>
    </source>
</evidence>
<dbReference type="PANTHER" id="PTHR43742:SF10">
    <property type="entry name" value="TRIMETHYLAMINE-N-OXIDE REDUCTASE 2"/>
    <property type="match status" value="1"/>
</dbReference>
<dbReference type="Pfam" id="PF00384">
    <property type="entry name" value="Molybdopterin"/>
    <property type="match status" value="1"/>
</dbReference>
<feature type="domain" description="Molybdopterin oxidoreductase N-terminal" evidence="10">
    <location>
        <begin position="7"/>
        <end position="41"/>
    </location>
</feature>
<dbReference type="InterPro" id="IPR006657">
    <property type="entry name" value="MoPterin_dinucl-bd_dom"/>
</dbReference>
<dbReference type="InterPro" id="IPR006656">
    <property type="entry name" value="Mopterin_OxRdtase"/>
</dbReference>
<feature type="domain" description="Molybdopterin oxidoreductase" evidence="8">
    <location>
        <begin position="50"/>
        <end position="506"/>
    </location>
</feature>
<keyword evidence="4" id="KW-0479">Metal-binding</keyword>
<dbReference type="AlphaFoldDB" id="A0A5B8RA98"/>
<comment type="similarity">
    <text evidence="2">Belongs to the prokaryotic molybdopterin-containing oxidoreductase family.</text>
</comment>
<dbReference type="InterPro" id="IPR041460">
    <property type="entry name" value="Molybdopterin_N"/>
</dbReference>
<dbReference type="GO" id="GO:0030151">
    <property type="term" value="F:molybdenum ion binding"/>
    <property type="evidence" value="ECO:0007669"/>
    <property type="project" value="TreeGrafter"/>
</dbReference>
<dbReference type="Pfam" id="PF01568">
    <property type="entry name" value="Molydop_binding"/>
    <property type="match status" value="1"/>
</dbReference>
<dbReference type="Pfam" id="PF18364">
    <property type="entry name" value="Molybdopterin_N"/>
    <property type="match status" value="1"/>
</dbReference>
<dbReference type="PROSITE" id="PS00490">
    <property type="entry name" value="MOLYBDOPTERIN_PROK_2"/>
    <property type="match status" value="1"/>
</dbReference>
<evidence type="ECO:0000259" key="8">
    <source>
        <dbReference type="Pfam" id="PF00384"/>
    </source>
</evidence>
<dbReference type="GO" id="GO:0050626">
    <property type="term" value="F:trimethylamine-N-oxide reductase (cytochrome c) activity"/>
    <property type="evidence" value="ECO:0007669"/>
    <property type="project" value="UniProtKB-EC"/>
</dbReference>
<reference evidence="11" key="1">
    <citation type="submission" date="2019-06" db="EMBL/GenBank/DDBJ databases">
        <authorList>
            <person name="Murdoch R.W."/>
            <person name="Fathepure B."/>
        </authorList>
    </citation>
    <scope>NUCLEOTIDE SEQUENCE</scope>
</reference>
<evidence type="ECO:0000256" key="5">
    <source>
        <dbReference type="ARBA" id="ARBA00022764"/>
    </source>
</evidence>
<dbReference type="InterPro" id="IPR006655">
    <property type="entry name" value="Mopterin_OxRdtase_prok_CS"/>
</dbReference>
<keyword evidence="6 11" id="KW-0560">Oxidoreductase</keyword>
<dbReference type="GO" id="GO:0009061">
    <property type="term" value="P:anaerobic respiration"/>
    <property type="evidence" value="ECO:0007669"/>
    <property type="project" value="TreeGrafter"/>
</dbReference>
<evidence type="ECO:0000259" key="9">
    <source>
        <dbReference type="Pfam" id="PF01568"/>
    </source>
</evidence>
<gene>
    <name evidence="11" type="primary">dorA</name>
    <name evidence="11" type="ORF">KBTEX_00630</name>
</gene>
<evidence type="ECO:0000256" key="2">
    <source>
        <dbReference type="ARBA" id="ARBA00010312"/>
    </source>
</evidence>
<sequence length="753" mass="82144">MTRTVRTLAHWGAYQLDIDGEAVTAVHPWPDDPDPSPVGEVLRETRGPERVERPMIRRGWLDGASTGERPRGADEFVPVSWETALEHVAGALARTRREYGNEAIYGGSYGWASAGRFHHAQSQVHRFLAAIGGYVRSVNSYSFAAAEVITPYVVGYDFNTFRAASTSLSVVARETELLVCFGGTPWKNAQMQSGGIGRHVVGPALEAAAARGCRMVNLSPLRDDLALAGAVWQPVRPNTDLAVMLGIAHTLVEEGLHDRDFLARYTEGFEPFRRTLMGEADAPARDADWAASVSGVPAATLRELAREMAGSRTMINLSWSLQRADHGEQVYWMGMVLAAMLGQIGLPGGGFGAGYSAAGSVGNGAHRRKLTRLPPLPNPVEAFIPVARIADMLLHPGESFDYDGERRRYPECRLVYWAGGNPFHHHQDLTRLVRAWQRPETVIVHEPFWTATARHADIVLPVTTPLEREDIGGSSADDTLVAMDQAFPPYGEARDDYAIFADLAERLGEGERFTEGRDVTGWLRHIHGGLRERYPELPDYDAFRRRGYHRFGEGEPPVERVQLADFRADPERYALPTPSGRIEIHSRRIEAMALADCPPHPQWLAPSEWLGGESARQRPLHLLSHQPANRLHGQYTHAAPSRRARIDGREAVLINPEDAAARGISDGDTVRVISDRGACLAGARLWDGVMAGVAVLPTGSDYTPDPAGGPERSGNPNVLTRDVPTSGLGQAPSAQTCLVDIVPEAGVSASAPA</sequence>
<protein>
    <submittedName>
        <fullName evidence="11">Dimethyl sulfoxide/trimethylamine N-oxide reductase</fullName>
        <ecNumber evidence="11">1.7.2.3</ecNumber>
    </submittedName>
</protein>
<dbReference type="Gene3D" id="2.40.40.20">
    <property type="match status" value="1"/>
</dbReference>
<evidence type="ECO:0000256" key="7">
    <source>
        <dbReference type="SAM" id="MobiDB-lite"/>
    </source>
</evidence>
<dbReference type="SUPFAM" id="SSF50692">
    <property type="entry name" value="ADC-like"/>
    <property type="match status" value="1"/>
</dbReference>
<dbReference type="PANTHER" id="PTHR43742">
    <property type="entry name" value="TRIMETHYLAMINE-N-OXIDE REDUCTASE"/>
    <property type="match status" value="1"/>
</dbReference>
<dbReference type="GO" id="GO:0043546">
    <property type="term" value="F:molybdopterin cofactor binding"/>
    <property type="evidence" value="ECO:0007669"/>
    <property type="project" value="InterPro"/>
</dbReference>
<accession>A0A5B8RA98</accession>
<dbReference type="SUPFAM" id="SSF53706">
    <property type="entry name" value="Formate dehydrogenase/DMSO reductase, domains 1-3"/>
    <property type="match status" value="1"/>
</dbReference>
<evidence type="ECO:0000256" key="6">
    <source>
        <dbReference type="ARBA" id="ARBA00023002"/>
    </source>
</evidence>
<dbReference type="EC" id="1.7.2.3" evidence="11"/>
<dbReference type="EMBL" id="MN079082">
    <property type="protein sequence ID" value="QEA04322.1"/>
    <property type="molecule type" value="Genomic_DNA"/>
</dbReference>
<keyword evidence="5" id="KW-0574">Periplasm</keyword>
<comment type="cofactor">
    <cofactor evidence="1">
        <name>Mo-bis(molybdopterin guanine dinucleotide)</name>
        <dbReference type="ChEBI" id="CHEBI:60539"/>
    </cofactor>
</comment>
<evidence type="ECO:0000256" key="1">
    <source>
        <dbReference type="ARBA" id="ARBA00001942"/>
    </source>
</evidence>
<dbReference type="InterPro" id="IPR009010">
    <property type="entry name" value="Asp_de-COase-like_dom_sf"/>
</dbReference>
<evidence type="ECO:0000256" key="4">
    <source>
        <dbReference type="ARBA" id="ARBA00022723"/>
    </source>
</evidence>
<dbReference type="InterPro" id="IPR050612">
    <property type="entry name" value="Prok_Mopterin_Oxidored"/>
</dbReference>
<dbReference type="Gene3D" id="3.90.55.10">
    <property type="entry name" value="Dimethylsulfoxide Reductase, domain 3"/>
    <property type="match status" value="1"/>
</dbReference>
<dbReference type="Gene3D" id="3.40.50.740">
    <property type="match status" value="1"/>
</dbReference>
<evidence type="ECO:0000313" key="11">
    <source>
        <dbReference type="EMBL" id="QEA04322.1"/>
    </source>
</evidence>
<dbReference type="GO" id="GO:0009055">
    <property type="term" value="F:electron transfer activity"/>
    <property type="evidence" value="ECO:0007669"/>
    <property type="project" value="TreeGrafter"/>
</dbReference>
<feature type="domain" description="Molybdopterin dinucleotide-binding" evidence="9">
    <location>
        <begin position="620"/>
        <end position="737"/>
    </location>
</feature>
<dbReference type="Gene3D" id="3.40.228.10">
    <property type="entry name" value="Dimethylsulfoxide Reductase, domain 2"/>
    <property type="match status" value="1"/>
</dbReference>
<proteinExistence type="inferred from homology"/>
<keyword evidence="3" id="KW-0500">Molybdenum</keyword>
<evidence type="ECO:0000259" key="10">
    <source>
        <dbReference type="Pfam" id="PF18364"/>
    </source>
</evidence>